<feature type="compositionally biased region" description="Polar residues" evidence="1">
    <location>
        <begin position="59"/>
        <end position="71"/>
    </location>
</feature>
<dbReference type="AlphaFoldDB" id="A0A8K0XTV1"/>
<feature type="compositionally biased region" description="Polar residues" evidence="1">
    <location>
        <begin position="108"/>
        <end position="118"/>
    </location>
</feature>
<gene>
    <name evidence="2" type="ORF">BXZ70DRAFT_1004589</name>
</gene>
<dbReference type="SUPFAM" id="SSF103657">
    <property type="entry name" value="BAR/IMD domain-like"/>
    <property type="match status" value="1"/>
</dbReference>
<feature type="compositionally biased region" description="Basic and acidic residues" evidence="1">
    <location>
        <begin position="135"/>
        <end position="148"/>
    </location>
</feature>
<evidence type="ECO:0000256" key="1">
    <source>
        <dbReference type="SAM" id="MobiDB-lite"/>
    </source>
</evidence>
<evidence type="ECO:0000313" key="2">
    <source>
        <dbReference type="EMBL" id="KAH8106327.1"/>
    </source>
</evidence>
<reference evidence="2" key="1">
    <citation type="journal article" date="2021" name="New Phytol.">
        <title>Evolutionary innovations through gain and loss of genes in the ectomycorrhizal Boletales.</title>
        <authorList>
            <person name="Wu G."/>
            <person name="Miyauchi S."/>
            <person name="Morin E."/>
            <person name="Kuo A."/>
            <person name="Drula E."/>
            <person name="Varga T."/>
            <person name="Kohler A."/>
            <person name="Feng B."/>
            <person name="Cao Y."/>
            <person name="Lipzen A."/>
            <person name="Daum C."/>
            <person name="Hundley H."/>
            <person name="Pangilinan J."/>
            <person name="Johnson J."/>
            <person name="Barry K."/>
            <person name="LaButti K."/>
            <person name="Ng V."/>
            <person name="Ahrendt S."/>
            <person name="Min B."/>
            <person name="Choi I.G."/>
            <person name="Park H."/>
            <person name="Plett J.M."/>
            <person name="Magnuson J."/>
            <person name="Spatafora J.W."/>
            <person name="Nagy L.G."/>
            <person name="Henrissat B."/>
            <person name="Grigoriev I.V."/>
            <person name="Yang Z.L."/>
            <person name="Xu J."/>
            <person name="Martin F.M."/>
        </authorList>
    </citation>
    <scope>NUCLEOTIDE SEQUENCE</scope>
    <source>
        <strain evidence="2">KKN 215</strain>
    </source>
</reference>
<keyword evidence="3" id="KW-1185">Reference proteome</keyword>
<feature type="compositionally biased region" description="Low complexity" evidence="1">
    <location>
        <begin position="150"/>
        <end position="166"/>
    </location>
</feature>
<comment type="caution">
    <text evidence="2">The sequence shown here is derived from an EMBL/GenBank/DDBJ whole genome shotgun (WGS) entry which is preliminary data.</text>
</comment>
<dbReference type="Proteomes" id="UP000813824">
    <property type="component" value="Unassembled WGS sequence"/>
</dbReference>
<name>A0A8K0XTV1_9AGAR</name>
<feature type="region of interest" description="Disordered" evidence="1">
    <location>
        <begin position="38"/>
        <end position="166"/>
    </location>
</feature>
<accession>A0A8K0XTV1</accession>
<dbReference type="OrthoDB" id="3364747at2759"/>
<organism evidence="2 3">
    <name type="scientific">Cristinia sonorae</name>
    <dbReference type="NCBI Taxonomy" id="1940300"/>
    <lineage>
        <taxon>Eukaryota</taxon>
        <taxon>Fungi</taxon>
        <taxon>Dikarya</taxon>
        <taxon>Basidiomycota</taxon>
        <taxon>Agaricomycotina</taxon>
        <taxon>Agaricomycetes</taxon>
        <taxon>Agaricomycetidae</taxon>
        <taxon>Agaricales</taxon>
        <taxon>Pleurotineae</taxon>
        <taxon>Stephanosporaceae</taxon>
        <taxon>Cristinia</taxon>
    </lineage>
</organism>
<dbReference type="InterPro" id="IPR027267">
    <property type="entry name" value="AH/BAR_dom_sf"/>
</dbReference>
<sequence>MTSFLNCFVPFVMGLANEAKTDEKNLKRAQKEVAKAEKAYQKGMKETQKAKKKLDKISKTTQKTLKSLESAQHSHNDAASKMDKAERNAKDARDKESSLEQEVGNYQDCLTNVHQSKIMNDDERGRRKAAAYIKTRQDEISREAREADTQAPSSPVVPAQPQPDVV</sequence>
<feature type="compositionally biased region" description="Basic and acidic residues" evidence="1">
    <location>
        <begin position="72"/>
        <end position="98"/>
    </location>
</feature>
<dbReference type="EMBL" id="JAEVFJ010000003">
    <property type="protein sequence ID" value="KAH8106327.1"/>
    <property type="molecule type" value="Genomic_DNA"/>
</dbReference>
<protein>
    <submittedName>
        <fullName evidence="2">Uncharacterized protein</fullName>
    </submittedName>
</protein>
<proteinExistence type="predicted"/>
<feature type="compositionally biased region" description="Basic and acidic residues" evidence="1">
    <location>
        <begin position="38"/>
        <end position="49"/>
    </location>
</feature>
<evidence type="ECO:0000313" key="3">
    <source>
        <dbReference type="Proteomes" id="UP000813824"/>
    </source>
</evidence>